<keyword evidence="2" id="KW-1185">Reference proteome</keyword>
<dbReference type="AlphaFoldDB" id="A0A8J6E5X2"/>
<comment type="caution">
    <text evidence="1">The sequence shown here is derived from an EMBL/GenBank/DDBJ whole genome shotgun (WGS) entry which is preliminary data.</text>
</comment>
<evidence type="ECO:0000313" key="2">
    <source>
        <dbReference type="Proteomes" id="UP000770717"/>
    </source>
</evidence>
<gene>
    <name evidence="1" type="ORF">GDO78_017320</name>
</gene>
<reference evidence="1" key="1">
    <citation type="thesis" date="2020" institute="ProQuest LLC" country="789 East Eisenhower Parkway, Ann Arbor, MI, USA">
        <title>Comparative Genomics and Chromosome Evolution.</title>
        <authorList>
            <person name="Mudd A.B."/>
        </authorList>
    </citation>
    <scope>NUCLEOTIDE SEQUENCE</scope>
    <source>
        <strain evidence="1">HN-11 Male</strain>
        <tissue evidence="1">Kidney and liver</tissue>
    </source>
</reference>
<evidence type="ECO:0000313" key="1">
    <source>
        <dbReference type="EMBL" id="KAG9461304.1"/>
    </source>
</evidence>
<organism evidence="1 2">
    <name type="scientific">Eleutherodactylus coqui</name>
    <name type="common">Puerto Rican coqui</name>
    <dbReference type="NCBI Taxonomy" id="57060"/>
    <lineage>
        <taxon>Eukaryota</taxon>
        <taxon>Metazoa</taxon>
        <taxon>Chordata</taxon>
        <taxon>Craniata</taxon>
        <taxon>Vertebrata</taxon>
        <taxon>Euteleostomi</taxon>
        <taxon>Amphibia</taxon>
        <taxon>Batrachia</taxon>
        <taxon>Anura</taxon>
        <taxon>Neobatrachia</taxon>
        <taxon>Hyloidea</taxon>
        <taxon>Eleutherodactylidae</taxon>
        <taxon>Eleutherodactylinae</taxon>
        <taxon>Eleutherodactylus</taxon>
        <taxon>Eleutherodactylus</taxon>
    </lineage>
</organism>
<dbReference type="EMBL" id="WNTK01024189">
    <property type="protein sequence ID" value="KAG9461304.1"/>
    <property type="molecule type" value="Genomic_DNA"/>
</dbReference>
<dbReference type="Proteomes" id="UP000770717">
    <property type="component" value="Unassembled WGS sequence"/>
</dbReference>
<sequence>MRRVSNRRKLAGLMQAEEAAAAAGAEARSKKRKIQLEVLEMVQKINQPLDPIDAYGQFVSSSLQAMPDDLRLSTQEYLLDSSTNVNPAKLAI</sequence>
<proteinExistence type="predicted"/>
<accession>A0A8J6E5X2</accession>
<name>A0A8J6E5X2_ELECQ</name>
<protein>
    <submittedName>
        <fullName evidence="1">Uncharacterized protein</fullName>
    </submittedName>
</protein>